<feature type="compositionally biased region" description="Acidic residues" evidence="1">
    <location>
        <begin position="785"/>
        <end position="794"/>
    </location>
</feature>
<feature type="region of interest" description="Disordered" evidence="1">
    <location>
        <begin position="780"/>
        <end position="801"/>
    </location>
</feature>
<name>A0A7D7F8I5_9ORTO</name>
<accession>A0A7D7F8I5</accession>
<feature type="region of interest" description="Disordered" evidence="1">
    <location>
        <begin position="729"/>
        <end position="765"/>
    </location>
</feature>
<reference evidence="2" key="2">
    <citation type="submission" date="2020-03" db="EMBL/GenBank/DDBJ databases">
        <authorList>
            <person name="Kafer S."/>
            <person name="Paraskevopoulou S."/>
            <person name="Zirkel F."/>
            <person name="Wieseke N."/>
            <person name="Donath A."/>
            <person name="Petersen M."/>
            <person name="Jones T.C."/>
            <person name="Liu S."/>
            <person name="Zhou X."/>
            <person name="Middendorf M."/>
            <person name="Junglen S."/>
            <person name="Misof B."/>
            <person name="Drosten C."/>
        </authorList>
    </citation>
    <scope>NUCLEOTIDE SEQUENCE</scope>
    <source>
        <strain evidence="2">OKIAV170</strain>
    </source>
</reference>
<proteinExistence type="predicted"/>
<protein>
    <submittedName>
        <fullName evidence="2">Polymerase PB2</fullName>
    </submittedName>
</protein>
<reference evidence="2" key="1">
    <citation type="journal article" date="2019" name="PLoS Pathog.">
        <title>Re-assessing the diversity of negative strand RNA viruses in insects.</title>
        <authorList>
            <person name="Kafer S."/>
            <person name="Paraskevopoulou S."/>
            <person name="Zirkel F."/>
            <person name="Wieseke N."/>
            <person name="Donath A."/>
            <person name="Petersen M."/>
            <person name="Jones T.C."/>
            <person name="Liu S."/>
            <person name="Zhou X."/>
            <person name="Middendorf M."/>
            <person name="Junglen S."/>
            <person name="Misof B."/>
            <person name="Drosten C."/>
        </authorList>
    </citation>
    <scope>NUCLEOTIDE SEQUENCE</scope>
    <source>
        <strain evidence="2">OKIAV170</strain>
    </source>
</reference>
<dbReference type="EMBL" id="MT153478">
    <property type="protein sequence ID" value="QMP82400.1"/>
    <property type="molecule type" value="Viral_cRNA"/>
</dbReference>
<feature type="compositionally biased region" description="Basic and acidic residues" evidence="1">
    <location>
        <begin position="729"/>
        <end position="742"/>
    </location>
</feature>
<organism evidence="2">
    <name type="scientific">Dermapteran orthomyxo-related virus OKIAV170</name>
    <dbReference type="NCBI Taxonomy" id="2746276"/>
    <lineage>
        <taxon>Viruses</taxon>
        <taxon>Riboviria</taxon>
        <taxon>Orthornavirae</taxon>
        <taxon>Negarnaviricota</taxon>
        <taxon>Polyploviricotina</taxon>
        <taxon>Insthoviricetes</taxon>
        <taxon>Articulavirales</taxon>
        <taxon>Orthomyxoviridae</taxon>
    </lineage>
</organism>
<sequence>MTELIKTRGEKEMIIKACRMINRADPKTMKILRMMNLNNLRLIEKSSRNTKDPNPVSATMIVMGTKYPITVDSERMRELNVPEEMIATTREGRDDTHMHGRIRCKKELIDWWIEHSPRPTPEDQKLVNFMYSNCREEARRYYSIKWRDASIKFGPVNLSRAKIATRSPQLRVPRPLREDIVTQILLPEFVTHYIEIEPALKESILELAGGSLEVRMALVNQIRILLNMMDERVRTLPIIPNCSLQTNTLKHALVHSNLLVENVDVILREPETYKYSMILLARCLYSASSIQPRELIKDACKRITFNKIPIMDLLNASFNTENDEIKWLRALNGLPVTTEHVINGVTYSPHPGRNSIILNKNPNGVEFKSYVEIETVSFKKGGLRGFFTHCASSTYHLTSNYTDRKELANLLAEVAVYTRWRFLITRGNSMRQLKDKIRRKVRESPWEYLAIKREEWYKISNRNMITSFLEINQNVEYNTSIYEKTTVGEAGEIINVQTNNKFNVMIPNNPNIVLPEEFIIGTSVLDDFLPFRRWVRAKIMFYLRHKSTLKEKINQGVFDWENRQAIVHLKHHSLEISLRCRALIKTCDFSTQYTRVCFYYLLSNSEPTQMKVSRKNIFELSTNLKIDLTLKEGIFRYNPTNCCYYLWNIRLSDQTEMPFEDIEKMGFKYGYRYIRPQDEYPLVSMQKIKGAEQTTPDGFKFRTKLNGRTIGLMRDYFLDSEILKTLQRNKQERREMTLEHMGARGSKRAGDDEQPSTSSYGGKRAREELWKSIAEEPVPGLLEGLDQDDSDDDLSLLFGQD</sequence>
<evidence type="ECO:0000313" key="2">
    <source>
        <dbReference type="EMBL" id="QMP82400.1"/>
    </source>
</evidence>
<evidence type="ECO:0000256" key="1">
    <source>
        <dbReference type="SAM" id="MobiDB-lite"/>
    </source>
</evidence>